<feature type="transmembrane region" description="Helical" evidence="2">
    <location>
        <begin position="52"/>
        <end position="72"/>
    </location>
</feature>
<reference evidence="3" key="1">
    <citation type="journal article" date="2023" name="GigaByte">
        <title>Genome assembly of the bearded iris, Iris pallida Lam.</title>
        <authorList>
            <person name="Bruccoleri R.E."/>
            <person name="Oakeley E.J."/>
            <person name="Faust A.M.E."/>
            <person name="Altorfer M."/>
            <person name="Dessus-Babus S."/>
            <person name="Burckhardt D."/>
            <person name="Oertli M."/>
            <person name="Naumann U."/>
            <person name="Petersen F."/>
            <person name="Wong J."/>
        </authorList>
    </citation>
    <scope>NUCLEOTIDE SEQUENCE</scope>
    <source>
        <strain evidence="3">GSM-AAB239-AS_SAM_17_03QT</strain>
    </source>
</reference>
<evidence type="ECO:0000256" key="1">
    <source>
        <dbReference type="SAM" id="MobiDB-lite"/>
    </source>
</evidence>
<comment type="caution">
    <text evidence="3">The sequence shown here is derived from an EMBL/GenBank/DDBJ whole genome shotgun (WGS) entry which is preliminary data.</text>
</comment>
<dbReference type="PANTHER" id="PTHR33780">
    <property type="entry name" value="EXPRESSED PROTEIN"/>
    <property type="match status" value="1"/>
</dbReference>
<sequence length="105" mass="11553">MSSDGGGRSKRQLVFLASISLQLINGLADDPSNSKHGTKSETPSKSTSNTGLDVLLILLGVAAVVILSIFLFKLWQKKKREAQQARLLRLFEEDDELEVELGLRD</sequence>
<dbReference type="EMBL" id="JANAVB010035417">
    <property type="protein sequence ID" value="KAJ6805545.1"/>
    <property type="molecule type" value="Genomic_DNA"/>
</dbReference>
<keyword evidence="4" id="KW-1185">Reference proteome</keyword>
<accession>A0AAX6EP11</accession>
<proteinExistence type="predicted"/>
<protein>
    <submittedName>
        <fullName evidence="3">Uncharacterized protein</fullName>
    </submittedName>
</protein>
<dbReference type="AlphaFoldDB" id="A0AAX6EP11"/>
<reference evidence="3" key="2">
    <citation type="submission" date="2023-04" db="EMBL/GenBank/DDBJ databases">
        <authorList>
            <person name="Bruccoleri R.E."/>
            <person name="Oakeley E.J."/>
            <person name="Faust A.-M."/>
            <person name="Dessus-Babus S."/>
            <person name="Altorfer M."/>
            <person name="Burckhardt D."/>
            <person name="Oertli M."/>
            <person name="Naumann U."/>
            <person name="Petersen F."/>
            <person name="Wong J."/>
        </authorList>
    </citation>
    <scope>NUCLEOTIDE SEQUENCE</scope>
    <source>
        <strain evidence="3">GSM-AAB239-AS_SAM_17_03QT</strain>
        <tissue evidence="3">Leaf</tissue>
    </source>
</reference>
<evidence type="ECO:0000313" key="3">
    <source>
        <dbReference type="EMBL" id="KAJ6805545.1"/>
    </source>
</evidence>
<evidence type="ECO:0000256" key="2">
    <source>
        <dbReference type="SAM" id="Phobius"/>
    </source>
</evidence>
<gene>
    <name evidence="3" type="ORF">M6B38_179675</name>
</gene>
<keyword evidence="2" id="KW-1133">Transmembrane helix</keyword>
<evidence type="ECO:0000313" key="4">
    <source>
        <dbReference type="Proteomes" id="UP001140949"/>
    </source>
</evidence>
<dbReference type="Proteomes" id="UP001140949">
    <property type="component" value="Unassembled WGS sequence"/>
</dbReference>
<keyword evidence="2" id="KW-0812">Transmembrane</keyword>
<keyword evidence="2" id="KW-0472">Membrane</keyword>
<feature type="region of interest" description="Disordered" evidence="1">
    <location>
        <begin position="27"/>
        <end position="48"/>
    </location>
</feature>
<organism evidence="3 4">
    <name type="scientific">Iris pallida</name>
    <name type="common">Sweet iris</name>
    <dbReference type="NCBI Taxonomy" id="29817"/>
    <lineage>
        <taxon>Eukaryota</taxon>
        <taxon>Viridiplantae</taxon>
        <taxon>Streptophyta</taxon>
        <taxon>Embryophyta</taxon>
        <taxon>Tracheophyta</taxon>
        <taxon>Spermatophyta</taxon>
        <taxon>Magnoliopsida</taxon>
        <taxon>Liliopsida</taxon>
        <taxon>Asparagales</taxon>
        <taxon>Iridaceae</taxon>
        <taxon>Iridoideae</taxon>
        <taxon>Irideae</taxon>
        <taxon>Iris</taxon>
    </lineage>
</organism>
<name>A0AAX6EP11_IRIPA</name>
<dbReference type="PANTHER" id="PTHR33780:SF10">
    <property type="entry name" value="TRANSMEMBRANE PROTEIN"/>
    <property type="match status" value="1"/>
</dbReference>